<evidence type="ECO:0000313" key="7">
    <source>
        <dbReference type="EMBL" id="AKF94025.1"/>
    </source>
</evidence>
<feature type="compositionally biased region" description="Basic and acidic residues" evidence="5">
    <location>
        <begin position="171"/>
        <end position="185"/>
    </location>
</feature>
<feature type="compositionally biased region" description="Basic and acidic residues" evidence="5">
    <location>
        <begin position="137"/>
        <end position="147"/>
    </location>
</feature>
<dbReference type="SUPFAM" id="SSF53474">
    <property type="entry name" value="alpha/beta-Hydrolases"/>
    <property type="match status" value="1"/>
</dbReference>
<dbReference type="Pfam" id="PF00326">
    <property type="entry name" value="Peptidase_S9"/>
    <property type="match status" value="1"/>
</dbReference>
<accession>A0A0F7C031</accession>
<reference evidence="7" key="1">
    <citation type="submission" date="2015-03" db="EMBL/GenBank/DDBJ databases">
        <title>MIGS Cultured Bacterial/Archaeal sample from Brevibacillus laterosporus.</title>
        <authorList>
            <person name="Zeng D."/>
            <person name="Zhu L."/>
            <person name="Dong G."/>
            <person name="Ye W."/>
            <person name="Ren D."/>
            <person name="Wu L."/>
            <person name="Xu J."/>
            <person name="Li G."/>
            <person name="Guo L."/>
        </authorList>
    </citation>
    <scope>NUCLEOTIDE SEQUENCE</scope>
    <source>
        <strain evidence="7">B9</strain>
    </source>
</reference>
<comment type="similarity">
    <text evidence="1">Belongs to the peptidase S9C family.</text>
</comment>
<feature type="region of interest" description="Disordered" evidence="5">
    <location>
        <begin position="134"/>
        <end position="190"/>
    </location>
</feature>
<dbReference type="InterPro" id="IPR029058">
    <property type="entry name" value="AB_hydrolase_fold"/>
</dbReference>
<dbReference type="Gene3D" id="2.120.10.30">
    <property type="entry name" value="TolB, C-terminal domain"/>
    <property type="match status" value="2"/>
</dbReference>
<evidence type="ECO:0000256" key="5">
    <source>
        <dbReference type="SAM" id="MobiDB-lite"/>
    </source>
</evidence>
<dbReference type="InterPro" id="IPR001375">
    <property type="entry name" value="Peptidase_S9_cat"/>
</dbReference>
<evidence type="ECO:0000256" key="4">
    <source>
        <dbReference type="ARBA" id="ARBA00022825"/>
    </source>
</evidence>
<dbReference type="Pfam" id="PF07676">
    <property type="entry name" value="PD40"/>
    <property type="match status" value="3"/>
</dbReference>
<proteinExistence type="inferred from homology"/>
<dbReference type="GO" id="GO:0004252">
    <property type="term" value="F:serine-type endopeptidase activity"/>
    <property type="evidence" value="ECO:0007669"/>
    <property type="project" value="TreeGrafter"/>
</dbReference>
<dbReference type="Gene3D" id="3.40.50.1820">
    <property type="entry name" value="alpha/beta hydrolase"/>
    <property type="match status" value="1"/>
</dbReference>
<evidence type="ECO:0000256" key="3">
    <source>
        <dbReference type="ARBA" id="ARBA00022801"/>
    </source>
</evidence>
<dbReference type="AlphaFoldDB" id="A0A0F7C031"/>
<evidence type="ECO:0000256" key="1">
    <source>
        <dbReference type="ARBA" id="ARBA00010040"/>
    </source>
</evidence>
<dbReference type="GO" id="GO:0006508">
    <property type="term" value="P:proteolysis"/>
    <property type="evidence" value="ECO:0007669"/>
    <property type="project" value="UniProtKB-KW"/>
</dbReference>
<dbReference type="PANTHER" id="PTHR42776">
    <property type="entry name" value="SERINE PEPTIDASE S9 FAMILY MEMBER"/>
    <property type="match status" value="1"/>
</dbReference>
<organism evidence="7">
    <name type="scientific">Brevibacillus laterosporus</name>
    <name type="common">Bacillus laterosporus</name>
    <dbReference type="NCBI Taxonomy" id="1465"/>
    <lineage>
        <taxon>Bacteria</taxon>
        <taxon>Bacillati</taxon>
        <taxon>Bacillota</taxon>
        <taxon>Bacilli</taxon>
        <taxon>Bacillales</taxon>
        <taxon>Paenibacillaceae</taxon>
        <taxon>Brevibacillus</taxon>
    </lineage>
</organism>
<feature type="compositionally biased region" description="Polar residues" evidence="5">
    <location>
        <begin position="153"/>
        <end position="170"/>
    </location>
</feature>
<keyword evidence="2" id="KW-0645">Protease</keyword>
<dbReference type="InterPro" id="IPR011659">
    <property type="entry name" value="WD40"/>
</dbReference>
<dbReference type="SUPFAM" id="SSF82171">
    <property type="entry name" value="DPP6 N-terminal domain-like"/>
    <property type="match status" value="1"/>
</dbReference>
<evidence type="ECO:0000259" key="6">
    <source>
        <dbReference type="Pfam" id="PF00326"/>
    </source>
</evidence>
<evidence type="ECO:0000256" key="2">
    <source>
        <dbReference type="ARBA" id="ARBA00022670"/>
    </source>
</evidence>
<dbReference type="FunFam" id="3.40.50.1820:FF:000028">
    <property type="entry name" value="S9 family peptidase"/>
    <property type="match status" value="1"/>
</dbReference>
<dbReference type="InterPro" id="IPR011042">
    <property type="entry name" value="6-blade_b-propeller_TolB-like"/>
</dbReference>
<gene>
    <name evidence="7" type="ORF">EX87_10535</name>
</gene>
<feature type="domain" description="Peptidase S9 prolyl oligopeptidase catalytic" evidence="6">
    <location>
        <begin position="498"/>
        <end position="708"/>
    </location>
</feature>
<keyword evidence="3" id="KW-0378">Hydrolase</keyword>
<dbReference type="EMBL" id="CP011074">
    <property type="protein sequence ID" value="AKF94025.1"/>
    <property type="molecule type" value="Genomic_DNA"/>
</dbReference>
<name>A0A0F7C031_BRELA</name>
<protein>
    <submittedName>
        <fullName evidence="7">Peptidase S9</fullName>
    </submittedName>
</protein>
<keyword evidence="4" id="KW-0720">Serine protease</keyword>
<sequence>MNMVTRKRKMTAEDLLRFEWLEDPQISPDGNKVVYIKRTIDSNGKYISNLFIRSLVDSWEQQWTHGNHRNSHPRWSPDGNWLAFESDRSGDTQVWLLSVKGGEARQLTTNRYGAAKPVWSPNSEKLLVQVRLSPNETLHETQEKETTAPEVSPRSSSLAKTTNIPVLSSASDKDKGSNSKPEQKESIISPLPALQGKPVLQVDYIRYKSDDAGFWDGKYSQLVVCDRISGQLHQITNEEQDHSMAAWSPDGKQIVCCVIERKSERFYPTCDLWLHSVEDGSWSHLSGSTGTFMYPTWSPDGKTIACVGYERIFEQEKLMHVWHFQLDTGNRCCLTEKWDVHFSDAMVGDMRSRHVHPGAVWSADGQGNYITVSKQGRVSLHYIAVTGENIPVVSGEHHVYGWTLHPMSGKAVVAISDPLNPGDLFYIDIKKGKSKRLTTSNQWLKEVELSSPEMITYQTEDGWEIQGWLLKPSFYQTGKTYPLILQVHGGPHTMYGYTFFHELHFLAAKGYAILYTNPRGSHGYGQKFVNAVRGDYGGKDYQDLMNGVTYVVTHYDYLDEQRMGVTGGSYGGFMTNWIVTQNKRFKAAVTQRSISNWISFAGVSDIGYYFAKWEIHGDLVTDPDRLWQHSPLRYAQNVETPLLILHGERDYRCPIEQAEQFFTAIKQHNKASVRLMRFPDATHELSRSGDPGHRIIRLQAIAGWFDEYV</sequence>
<dbReference type="PANTHER" id="PTHR42776:SF27">
    <property type="entry name" value="DIPEPTIDYL PEPTIDASE FAMILY MEMBER 6"/>
    <property type="match status" value="1"/>
</dbReference>